<keyword evidence="2" id="KW-1185">Reference proteome</keyword>
<keyword evidence="1" id="KW-0489">Methyltransferase</keyword>
<dbReference type="Gene3D" id="3.40.50.150">
    <property type="entry name" value="Vaccinia Virus protein VP39"/>
    <property type="match status" value="1"/>
</dbReference>
<accession>A0A1C3NXL1</accession>
<organism evidence="1 2">
    <name type="scientific">Candidatus Protofrankia californiensis</name>
    <dbReference type="NCBI Taxonomy" id="1839754"/>
    <lineage>
        <taxon>Bacteria</taxon>
        <taxon>Bacillati</taxon>
        <taxon>Actinomycetota</taxon>
        <taxon>Actinomycetes</taxon>
        <taxon>Frankiales</taxon>
        <taxon>Frankiaceae</taxon>
        <taxon>Protofrankia</taxon>
    </lineage>
</organism>
<dbReference type="GO" id="GO:0032259">
    <property type="term" value="P:methylation"/>
    <property type="evidence" value="ECO:0007669"/>
    <property type="project" value="UniProtKB-KW"/>
</dbReference>
<dbReference type="Proteomes" id="UP000199013">
    <property type="component" value="Unassembled WGS sequence"/>
</dbReference>
<dbReference type="GO" id="GO:0008168">
    <property type="term" value="F:methyltransferase activity"/>
    <property type="evidence" value="ECO:0007669"/>
    <property type="project" value="UniProtKB-KW"/>
</dbReference>
<dbReference type="SUPFAM" id="SSF53335">
    <property type="entry name" value="S-adenosyl-L-methionine-dependent methyltransferases"/>
    <property type="match status" value="1"/>
</dbReference>
<dbReference type="EC" id="2.1.1.237" evidence="1"/>
<dbReference type="PANTHER" id="PTHR40036">
    <property type="entry name" value="MACROCIN O-METHYLTRANSFERASE"/>
    <property type="match status" value="1"/>
</dbReference>
<protein>
    <submittedName>
        <fullName evidence="1">Mycinamicin III 3''-O-methyltransferase</fullName>
        <ecNumber evidence="1">2.1.1.237</ecNumber>
    </submittedName>
</protein>
<evidence type="ECO:0000313" key="1">
    <source>
        <dbReference type="EMBL" id="SBW22332.1"/>
    </source>
</evidence>
<dbReference type="InterPro" id="IPR029063">
    <property type="entry name" value="SAM-dependent_MTases_sf"/>
</dbReference>
<reference evidence="2" key="1">
    <citation type="submission" date="2016-02" db="EMBL/GenBank/DDBJ databases">
        <authorList>
            <person name="Wibberg D."/>
        </authorList>
    </citation>
    <scope>NUCLEOTIDE SEQUENCE [LARGE SCALE GENOMIC DNA]</scope>
</reference>
<gene>
    <name evidence="1" type="primary">mycF</name>
    <name evidence="1" type="ORF">FDG2_2475</name>
</gene>
<dbReference type="Pfam" id="PF05711">
    <property type="entry name" value="TylF"/>
    <property type="match status" value="1"/>
</dbReference>
<sequence length="279" mass="31632">MTVSTNQNETIRTTSEDLRERYIDLLKQVLSFSLWDGQDGTVWRGRKGTQLLQRLLEHRNLSVTRMVSPEVRRNGQDWPRLAHTMVGAKRLDNLQECMEVILRDQVPGDLIETGVWRGGSCILMRGILAAHGVTDRRVWVADSFSGLPEPEPELYPADRGDRHHTVTDLAVSLAEVKENFRRYGLLDDQVIFLPGWFSDTLPGAPIERLALMRLDGDMYSSTIEALTTLYPKLSEGGFCIIDDFGAVEGCRRAVEDFRSAKKIDAPLKRIDACGAFWRR</sequence>
<name>A0A1C3NXL1_9ACTN</name>
<dbReference type="InterPro" id="IPR008884">
    <property type="entry name" value="TylF_MeTrfase"/>
</dbReference>
<dbReference type="EMBL" id="FLUV01001036">
    <property type="protein sequence ID" value="SBW22332.1"/>
    <property type="molecule type" value="Genomic_DNA"/>
</dbReference>
<keyword evidence="1" id="KW-0808">Transferase</keyword>
<dbReference type="PANTHER" id="PTHR40036:SF1">
    <property type="entry name" value="MACROCIN O-METHYLTRANSFERASE"/>
    <property type="match status" value="1"/>
</dbReference>
<evidence type="ECO:0000313" key="2">
    <source>
        <dbReference type="Proteomes" id="UP000199013"/>
    </source>
</evidence>
<dbReference type="AlphaFoldDB" id="A0A1C3NXL1"/>
<proteinExistence type="predicted"/>